<evidence type="ECO:0000313" key="1">
    <source>
        <dbReference type="EMBL" id="MPN39645.1"/>
    </source>
</evidence>
<proteinExistence type="predicted"/>
<sequence length="123" mass="13498">MLPQASRKVGRPVRRFVIDAGLLLAERIAFTRAAHRRLDAAHAAPALSLAGREQAHLLDRMVGATAITELHFRHCKLLGERVTGRDSEDAVSLLRPDDVPGILVTALKSSLPKLDVQFFLDTL</sequence>
<protein>
    <submittedName>
        <fullName evidence="1">Uncharacterized protein</fullName>
    </submittedName>
</protein>
<dbReference type="AlphaFoldDB" id="A0A645HKU3"/>
<reference evidence="1" key="1">
    <citation type="submission" date="2019-08" db="EMBL/GenBank/DDBJ databases">
        <authorList>
            <person name="Kucharzyk K."/>
            <person name="Murdoch R.W."/>
            <person name="Higgins S."/>
            <person name="Loffler F."/>
        </authorList>
    </citation>
    <scope>NUCLEOTIDE SEQUENCE</scope>
</reference>
<organism evidence="1">
    <name type="scientific">bioreactor metagenome</name>
    <dbReference type="NCBI Taxonomy" id="1076179"/>
    <lineage>
        <taxon>unclassified sequences</taxon>
        <taxon>metagenomes</taxon>
        <taxon>ecological metagenomes</taxon>
    </lineage>
</organism>
<name>A0A645HKU3_9ZZZZ</name>
<dbReference type="EMBL" id="VSSQ01095573">
    <property type="protein sequence ID" value="MPN39645.1"/>
    <property type="molecule type" value="Genomic_DNA"/>
</dbReference>
<comment type="caution">
    <text evidence="1">The sequence shown here is derived from an EMBL/GenBank/DDBJ whole genome shotgun (WGS) entry which is preliminary data.</text>
</comment>
<accession>A0A645HKU3</accession>
<gene>
    <name evidence="1" type="ORF">SDC9_187173</name>
</gene>